<gene>
    <name evidence="2" type="ORF">GR257_20165</name>
</gene>
<keyword evidence="1" id="KW-0472">Membrane</keyword>
<sequence>MAATLFTLMVIGGLSYSRPPKPYVAISATSEYLSYRVARPPISAIPLVEAAIRSTNLKCLTPFTGLLEPERGAIVRYRSGGDRIAIQVDAGDKVAATLRSEGEPDCQVTGSLTVVLESKGYIRALPIAGPADIGIEFAAPALPRVATGDGQKFEQVRNIMWEGSVQAFTRGYLSGGLSPKADAEFTLPAGGRISSGDSLVPSQDDQNITPWYGIAEITEKGFKVSATTTSLDLKLYRPGTNLGDAETFRLDFLANIFSDPGIIWLAIVFAVFSYIVQILAAWMGLWRPAKERTNTGARS</sequence>
<protein>
    <submittedName>
        <fullName evidence="2">Uncharacterized protein</fullName>
    </submittedName>
</protein>
<dbReference type="EMBL" id="WUFV01000012">
    <property type="protein sequence ID" value="NEK17159.1"/>
    <property type="molecule type" value="Genomic_DNA"/>
</dbReference>
<proteinExistence type="predicted"/>
<dbReference type="RefSeq" id="WP_164047855.1">
    <property type="nucleotide sequence ID" value="NZ_WUFV01000012.1"/>
</dbReference>
<dbReference type="Proteomes" id="UP000471705">
    <property type="component" value="Unassembled WGS sequence"/>
</dbReference>
<evidence type="ECO:0000313" key="2">
    <source>
        <dbReference type="EMBL" id="NEK17159.1"/>
    </source>
</evidence>
<feature type="transmembrane region" description="Helical" evidence="1">
    <location>
        <begin position="262"/>
        <end position="285"/>
    </location>
</feature>
<keyword evidence="1" id="KW-0812">Transmembrane</keyword>
<comment type="caution">
    <text evidence="2">The sequence shown here is derived from an EMBL/GenBank/DDBJ whole genome shotgun (WGS) entry which is preliminary data.</text>
</comment>
<organism evidence="2 3">
    <name type="scientific">Rhizobium leguminosarum</name>
    <dbReference type="NCBI Taxonomy" id="384"/>
    <lineage>
        <taxon>Bacteria</taxon>
        <taxon>Pseudomonadati</taxon>
        <taxon>Pseudomonadota</taxon>
        <taxon>Alphaproteobacteria</taxon>
        <taxon>Hyphomicrobiales</taxon>
        <taxon>Rhizobiaceae</taxon>
        <taxon>Rhizobium/Agrobacterium group</taxon>
        <taxon>Rhizobium</taxon>
    </lineage>
</organism>
<keyword evidence="1" id="KW-1133">Transmembrane helix</keyword>
<reference evidence="2 3" key="1">
    <citation type="submission" date="2019-12" db="EMBL/GenBank/DDBJ databases">
        <title>Rhizobium genotypes associated with high levels of biological nitrogen fixation by grain legumes in a temperate-maritime cropping system.</title>
        <authorList>
            <person name="Maluk M."/>
            <person name="Francesc Ferrando Molina F."/>
            <person name="Lopez Del Egido L."/>
            <person name="Lafos M."/>
            <person name="Langarica-Fuentes A."/>
            <person name="Gebre Yohannes G."/>
            <person name="Young M.W."/>
            <person name="Martin P."/>
            <person name="Gantlett R."/>
            <person name="Kenicer G."/>
            <person name="Hawes C."/>
            <person name="Begg G.S."/>
            <person name="Quilliam R.S."/>
            <person name="Squire G.R."/>
            <person name="Poole P.S."/>
            <person name="Young P.W."/>
            <person name="Iannetta P.M."/>
            <person name="James E.K."/>
        </authorList>
    </citation>
    <scope>NUCLEOTIDE SEQUENCE [LARGE SCALE GENOMIC DNA]</scope>
    <source>
        <strain evidence="2 3">JHI54</strain>
    </source>
</reference>
<name>A0A7K3VJ17_RHILE</name>
<evidence type="ECO:0000313" key="3">
    <source>
        <dbReference type="Proteomes" id="UP000471705"/>
    </source>
</evidence>
<accession>A0A7K3VJ17</accession>
<dbReference type="AlphaFoldDB" id="A0A7K3VJ17"/>
<evidence type="ECO:0000256" key="1">
    <source>
        <dbReference type="SAM" id="Phobius"/>
    </source>
</evidence>